<reference evidence="5 6" key="1">
    <citation type="submission" date="2019-06" db="EMBL/GenBank/DDBJ databases">
        <title>Draft genome of Aliikangiella marina GYP-15.</title>
        <authorList>
            <person name="Wang G."/>
        </authorList>
    </citation>
    <scope>NUCLEOTIDE SEQUENCE [LARGE SCALE GENOMIC DNA]</scope>
    <source>
        <strain evidence="5 6">GYP-15</strain>
    </source>
</reference>
<organism evidence="5 6">
    <name type="scientific">Aliikangiella marina</name>
    <dbReference type="NCBI Taxonomy" id="1712262"/>
    <lineage>
        <taxon>Bacteria</taxon>
        <taxon>Pseudomonadati</taxon>
        <taxon>Pseudomonadota</taxon>
        <taxon>Gammaproteobacteria</taxon>
        <taxon>Oceanospirillales</taxon>
        <taxon>Pleioneaceae</taxon>
        <taxon>Aliikangiella</taxon>
    </lineage>
</organism>
<keyword evidence="4" id="KW-0720">Serine protease</keyword>
<evidence type="ECO:0000256" key="4">
    <source>
        <dbReference type="ARBA" id="ARBA00022825"/>
    </source>
</evidence>
<dbReference type="OrthoDB" id="9778515at2"/>
<dbReference type="PANTHER" id="PTHR20842">
    <property type="entry name" value="PROTEASE S51 ALPHA-ASPARTYL DIPEPTIDASE"/>
    <property type="match status" value="1"/>
</dbReference>
<keyword evidence="2" id="KW-0645">Protease</keyword>
<sequence>MSEHRKSLYLLADSQLLFWNIAENRFIESIRENLDTKKASITKAAYIGAANGDKPEFFELFKAAMDNIDLHESRMITSQYSKEEQEFLESADLILLAGGDIKVASEILEKTGMAKTVIEKYYSGAVLIGISAGAIQLGLGIANCDGTLIEGLKLLPYFVEVSEKESNWNSLKKLLASSGQYNKGFGLSAGGGMIYHSDMTIEPLRNSIVECRSQSDDGVELGHNVLLPPQSLENNKLLSKAD</sequence>
<dbReference type="Proteomes" id="UP000317839">
    <property type="component" value="Unassembled WGS sequence"/>
</dbReference>
<proteinExistence type="inferred from homology"/>
<dbReference type="EMBL" id="VIKR01000001">
    <property type="protein sequence ID" value="TQV77384.1"/>
    <property type="molecule type" value="Genomic_DNA"/>
</dbReference>
<evidence type="ECO:0000256" key="1">
    <source>
        <dbReference type="ARBA" id="ARBA00006534"/>
    </source>
</evidence>
<dbReference type="Pfam" id="PF03575">
    <property type="entry name" value="Peptidase_S51"/>
    <property type="match status" value="1"/>
</dbReference>
<evidence type="ECO:0000256" key="2">
    <source>
        <dbReference type="ARBA" id="ARBA00022670"/>
    </source>
</evidence>
<evidence type="ECO:0000256" key="3">
    <source>
        <dbReference type="ARBA" id="ARBA00022801"/>
    </source>
</evidence>
<comment type="similarity">
    <text evidence="1">Belongs to the peptidase S51 family.</text>
</comment>
<comment type="caution">
    <text evidence="5">The sequence shown here is derived from an EMBL/GenBank/DDBJ whole genome shotgun (WGS) entry which is preliminary data.</text>
</comment>
<dbReference type="AlphaFoldDB" id="A0A545TJH6"/>
<dbReference type="InterPro" id="IPR029062">
    <property type="entry name" value="Class_I_gatase-like"/>
</dbReference>
<evidence type="ECO:0000313" key="5">
    <source>
        <dbReference type="EMBL" id="TQV77384.1"/>
    </source>
</evidence>
<dbReference type="CDD" id="cd03129">
    <property type="entry name" value="GAT1_Peptidase_E_like"/>
    <property type="match status" value="1"/>
</dbReference>
<dbReference type="GO" id="GO:0008236">
    <property type="term" value="F:serine-type peptidase activity"/>
    <property type="evidence" value="ECO:0007669"/>
    <property type="project" value="UniProtKB-KW"/>
</dbReference>
<evidence type="ECO:0000313" key="6">
    <source>
        <dbReference type="Proteomes" id="UP000317839"/>
    </source>
</evidence>
<accession>A0A545TJH6</accession>
<name>A0A545TJH6_9GAMM</name>
<dbReference type="SUPFAM" id="SSF52317">
    <property type="entry name" value="Class I glutamine amidotransferase-like"/>
    <property type="match status" value="1"/>
</dbReference>
<gene>
    <name evidence="5" type="ORF">FLL45_05415</name>
</gene>
<dbReference type="GO" id="GO:0006508">
    <property type="term" value="P:proteolysis"/>
    <property type="evidence" value="ECO:0007669"/>
    <property type="project" value="UniProtKB-KW"/>
</dbReference>
<dbReference type="Gene3D" id="3.40.50.880">
    <property type="match status" value="1"/>
</dbReference>
<dbReference type="RefSeq" id="WP_142940956.1">
    <property type="nucleotide sequence ID" value="NZ_VIKR01000001.1"/>
</dbReference>
<dbReference type="InterPro" id="IPR005320">
    <property type="entry name" value="Peptidase_S51"/>
</dbReference>
<dbReference type="PANTHER" id="PTHR20842:SF0">
    <property type="entry name" value="ALPHA-ASPARTYL DIPEPTIDASE"/>
    <property type="match status" value="1"/>
</dbReference>
<keyword evidence="6" id="KW-1185">Reference proteome</keyword>
<keyword evidence="3" id="KW-0378">Hydrolase</keyword>
<protein>
    <submittedName>
        <fullName evidence="5">Peptidase</fullName>
    </submittedName>
</protein>